<accession>A0A4D5XET7</accession>
<proteinExistence type="predicted"/>
<dbReference type="EMBL" id="MK500411">
    <property type="protein sequence ID" value="QBK89259.1"/>
    <property type="molecule type" value="Genomic_DNA"/>
</dbReference>
<gene>
    <name evidence="2" type="ORF">LCMiAC02_03540</name>
</gene>
<organism evidence="2">
    <name type="scientific">Mimivirus LCMiAC02</name>
    <dbReference type="NCBI Taxonomy" id="2506609"/>
    <lineage>
        <taxon>Viruses</taxon>
        <taxon>Varidnaviria</taxon>
        <taxon>Bamfordvirae</taxon>
        <taxon>Nucleocytoviricota</taxon>
        <taxon>Megaviricetes</taxon>
        <taxon>Imitervirales</taxon>
        <taxon>Mimiviridae</taxon>
        <taxon>Klosneuvirinae</taxon>
    </lineage>
</organism>
<evidence type="ECO:0000256" key="1">
    <source>
        <dbReference type="SAM" id="MobiDB-lite"/>
    </source>
</evidence>
<sequence>MTDIKYPMEGSQGKPTYPNLPDNSSNTVWDDYKTKWINILGRQLYQGEIILFDVMQNEMNFNELMDKLYEACKKYKLYVPCLTKFNGNCMFESLQYHGIISTHCRHRYGLAYILYIFKNYKNFIPGDERTLAEQYHDTTYDPPKYVVSGKNGLMKKQFYKYSYDVMCQDLSNNGSWDKLRTNMILLVLSRIYKLKIHILNITHNGYFLNTLNAFENLKYQPELKTIYLANINEIHYLPLDRLFNDQQIIRIYYNDISRRFLHWMKKNYN</sequence>
<protein>
    <submittedName>
        <fullName evidence="2">Uncharacterized protein</fullName>
    </submittedName>
</protein>
<name>A0A4D5XET7_9VIRU</name>
<evidence type="ECO:0000313" key="2">
    <source>
        <dbReference type="EMBL" id="QBK89259.1"/>
    </source>
</evidence>
<dbReference type="Gene3D" id="3.90.70.80">
    <property type="match status" value="1"/>
</dbReference>
<reference evidence="2" key="1">
    <citation type="journal article" date="2019" name="MBio">
        <title>Virus Genomes from Deep Sea Sediments Expand the Ocean Megavirome and Support Independent Origins of Viral Gigantism.</title>
        <authorList>
            <person name="Backstrom D."/>
            <person name="Yutin N."/>
            <person name="Jorgensen S.L."/>
            <person name="Dharamshi J."/>
            <person name="Homa F."/>
            <person name="Zaremba-Niedwiedzka K."/>
            <person name="Spang A."/>
            <person name="Wolf Y.I."/>
            <person name="Koonin E.V."/>
            <person name="Ettema T.J."/>
        </authorList>
    </citation>
    <scope>NUCLEOTIDE SEQUENCE</scope>
</reference>
<feature type="region of interest" description="Disordered" evidence="1">
    <location>
        <begin position="1"/>
        <end position="22"/>
    </location>
</feature>